<accession>A0A2T4U2H4</accession>
<dbReference type="Pfam" id="PF13558">
    <property type="entry name" value="SbcC_Walker_B"/>
    <property type="match status" value="1"/>
</dbReference>
<feature type="domain" description="Rad50/SbcC-type AAA" evidence="6">
    <location>
        <begin position="5"/>
        <end position="207"/>
    </location>
</feature>
<dbReference type="GO" id="GO:0006302">
    <property type="term" value="P:double-strand break repair"/>
    <property type="evidence" value="ECO:0007669"/>
    <property type="project" value="InterPro"/>
</dbReference>
<evidence type="ECO:0000256" key="2">
    <source>
        <dbReference type="ARBA" id="ARBA00011322"/>
    </source>
</evidence>
<evidence type="ECO:0000259" key="6">
    <source>
        <dbReference type="Pfam" id="PF13476"/>
    </source>
</evidence>
<dbReference type="EMBL" id="PZJJ01000041">
    <property type="protein sequence ID" value="PTL37598.1"/>
    <property type="molecule type" value="Genomic_DNA"/>
</dbReference>
<dbReference type="Proteomes" id="UP000240509">
    <property type="component" value="Unassembled WGS sequence"/>
</dbReference>
<dbReference type="OrthoDB" id="9795626at2"/>
<gene>
    <name evidence="7" type="ORF">C6Y45_15600</name>
</gene>
<dbReference type="GO" id="GO:0016887">
    <property type="term" value="F:ATP hydrolysis activity"/>
    <property type="evidence" value="ECO:0007669"/>
    <property type="project" value="InterPro"/>
</dbReference>
<feature type="coiled-coil region" evidence="4">
    <location>
        <begin position="278"/>
        <end position="351"/>
    </location>
</feature>
<comment type="caution">
    <text evidence="7">The sequence shown here is derived from an EMBL/GenBank/DDBJ whole genome shotgun (WGS) entry which is preliminary data.</text>
</comment>
<feature type="coiled-coil region" evidence="4">
    <location>
        <begin position="792"/>
        <end position="897"/>
    </location>
</feature>
<keyword evidence="8" id="KW-1185">Reference proteome</keyword>
<keyword evidence="4" id="KW-0175">Coiled coil</keyword>
<evidence type="ECO:0000256" key="3">
    <source>
        <dbReference type="ARBA" id="ARBA00013368"/>
    </source>
</evidence>
<dbReference type="Gene3D" id="3.40.50.300">
    <property type="entry name" value="P-loop containing nucleotide triphosphate hydrolases"/>
    <property type="match status" value="2"/>
</dbReference>
<feature type="coiled-coil region" evidence="4">
    <location>
        <begin position="612"/>
        <end position="744"/>
    </location>
</feature>
<protein>
    <recommendedName>
        <fullName evidence="3">Nuclease SbcCD subunit C</fullName>
    </recommendedName>
</protein>
<evidence type="ECO:0000256" key="4">
    <source>
        <dbReference type="SAM" id="Coils"/>
    </source>
</evidence>
<dbReference type="PANTHER" id="PTHR32114">
    <property type="entry name" value="ABC TRANSPORTER ABCH.3"/>
    <property type="match status" value="1"/>
</dbReference>
<evidence type="ECO:0000256" key="5">
    <source>
        <dbReference type="SAM" id="MobiDB-lite"/>
    </source>
</evidence>
<dbReference type="InterPro" id="IPR038729">
    <property type="entry name" value="Rad50/SbcC_AAA"/>
</dbReference>
<evidence type="ECO:0000313" key="7">
    <source>
        <dbReference type="EMBL" id="PTL37598.1"/>
    </source>
</evidence>
<evidence type="ECO:0000313" key="8">
    <source>
        <dbReference type="Proteomes" id="UP000240509"/>
    </source>
</evidence>
<name>A0A2T4U2H4_9BACI</name>
<dbReference type="PANTHER" id="PTHR32114:SF2">
    <property type="entry name" value="ABC TRANSPORTER ABCH.3"/>
    <property type="match status" value="1"/>
</dbReference>
<feature type="coiled-coil region" evidence="4">
    <location>
        <begin position="553"/>
        <end position="580"/>
    </location>
</feature>
<feature type="region of interest" description="Disordered" evidence="5">
    <location>
        <begin position="410"/>
        <end position="451"/>
    </location>
</feature>
<evidence type="ECO:0000256" key="1">
    <source>
        <dbReference type="ARBA" id="ARBA00006930"/>
    </source>
</evidence>
<dbReference type="RefSeq" id="WP_107586149.1">
    <property type="nucleotide sequence ID" value="NZ_PZJJ01000041.1"/>
</dbReference>
<reference evidence="7 8" key="1">
    <citation type="submission" date="2018-03" db="EMBL/GenBank/DDBJ databases">
        <title>Alkalicoccus saliphilus sp. nov., isolated from a mineral pool.</title>
        <authorList>
            <person name="Zhao B."/>
        </authorList>
    </citation>
    <scope>NUCLEOTIDE SEQUENCE [LARGE SCALE GENOMIC DNA]</scope>
    <source>
        <strain evidence="7 8">6AG</strain>
    </source>
</reference>
<dbReference type="Pfam" id="PF13476">
    <property type="entry name" value="AAA_23"/>
    <property type="match status" value="1"/>
</dbReference>
<proteinExistence type="inferred from homology"/>
<comment type="similarity">
    <text evidence="1">Belongs to the SMC family. SbcC subfamily.</text>
</comment>
<dbReference type="AlphaFoldDB" id="A0A2T4U2H4"/>
<comment type="subunit">
    <text evidence="2">Heterodimer of SbcC and SbcD.</text>
</comment>
<organism evidence="7 8">
    <name type="scientific">Alkalicoccus saliphilus</name>
    <dbReference type="NCBI Taxonomy" id="200989"/>
    <lineage>
        <taxon>Bacteria</taxon>
        <taxon>Bacillati</taxon>
        <taxon>Bacillota</taxon>
        <taxon>Bacilli</taxon>
        <taxon>Bacillales</taxon>
        <taxon>Bacillaceae</taxon>
        <taxon>Alkalicoccus</taxon>
    </lineage>
</organism>
<dbReference type="SUPFAM" id="SSF52540">
    <property type="entry name" value="P-loop containing nucleoside triphosphate hydrolases"/>
    <property type="match status" value="2"/>
</dbReference>
<dbReference type="InterPro" id="IPR027417">
    <property type="entry name" value="P-loop_NTPase"/>
</dbReference>
<sequence length="1031" mass="118237">MKPLKLKMTAFGPYKKQEVIDFKDLQEHRLFVISGKTGAGKTSIFDAICFALYGDASGEDRSEIRTMRSHFAEDDLHTSVEFTFELKARVYRVFRQLPHVKKGNKSPTGEKYELYEVIDGKDVPLTDRFIVSEVNEKIQAIIGLTKDQFSQIVMLPQGEFRKLLTSETENKEEILRKIFKTNFYKKVVDHLDAKRKNVQKEFEGQKKARDIHIENMKAALPPREDSALFHVLEQEHYNTYQVTAALEKEITFYEETKKETHEAFLTKENTAKKHSEELLQAREMNKRLDLLMEKQQEKKELEEQKPHVEEKERRLKLAEKAGQLEMYETQAEEAKEEAEQKKQQRDKAETHYRTCCGERDKAELSFKQEEEKAGLREETRKELDQLEALLPAVEELDGRKKKVLHLKQEAEKHAEKAAAKEKEAGEAKEERKRLTEQLKPLEESVRTLPSKTEKQADLREIVVQLKAYLKKSTAQKKAAEEASLLKETFEKEEEAFQRLENRWLDGQASILAAGHLHDGKPCPVCGSKDHPEKAVLTEDIPSKEELEANRSVKKQKEMDYANARARVNTAAEQTEEAKQEVIAYGYNPENAEHDFQAISREGRALGEVIQQLKKDQETVDTLRASLQKTEEKLEAASKELEKAGEKLAEVRTDYQTEKSLYEQSVTAIPEELRSLEKLKERTGEAAKKKQQLEDAWTRAQESKQEAQEKLLKAESDFKHAETQVKEAETKKEKLQKAYAESREKAGFPTEAAYKEAKLPPAARESLQKEVEAYYTKLHTVTVQAGDLQVELKNKERVDLDKLQETLDTLNQEMEEARKAYQQAENCLETAVQGREKIAEAEKQLGDVETEFQLVKDLFDVVRGDNTKKISFERYLQIEFLEQIIHAANERLKNLSNGQYFLVRSDRLEKRGRQSGLGLDVLDNYTGQMRDVKTLSGGEKFNASLCLALGMADVIQSYEGGISIETMFIDEGFGSLDEESLQKAMDTLVELQQSGRMIGVISHVQEMKQVIPATLEVKKSKEGHSEATFVVN</sequence>